<dbReference type="KEGG" id="ovi:T265_01701"/>
<dbReference type="RefSeq" id="XP_009164031.1">
    <property type="nucleotide sequence ID" value="XM_009165767.1"/>
</dbReference>
<dbReference type="OrthoDB" id="5790032at2759"/>
<accession>A0A074ZYX5</accession>
<evidence type="ECO:0000259" key="2">
    <source>
        <dbReference type="PROSITE" id="PS51767"/>
    </source>
</evidence>
<dbReference type="GO" id="GO:0004190">
    <property type="term" value="F:aspartic-type endopeptidase activity"/>
    <property type="evidence" value="ECO:0007669"/>
    <property type="project" value="InterPro"/>
</dbReference>
<gene>
    <name evidence="3" type="ORF">T265_01701</name>
</gene>
<dbReference type="EMBL" id="KL596636">
    <property type="protein sequence ID" value="KER32276.1"/>
    <property type="molecule type" value="Genomic_DNA"/>
</dbReference>
<evidence type="ECO:0000313" key="4">
    <source>
        <dbReference type="Proteomes" id="UP000054324"/>
    </source>
</evidence>
<protein>
    <recommendedName>
        <fullName evidence="2">Peptidase A1 domain-containing protein</fullName>
    </recommendedName>
</protein>
<dbReference type="GeneID" id="20315889"/>
<dbReference type="PROSITE" id="PS51767">
    <property type="entry name" value="PEPTIDASE_A1"/>
    <property type="match status" value="1"/>
</dbReference>
<dbReference type="Proteomes" id="UP000054324">
    <property type="component" value="Unassembled WGS sequence"/>
</dbReference>
<comment type="similarity">
    <text evidence="1">Belongs to the peptidase A1 family.</text>
</comment>
<evidence type="ECO:0000256" key="1">
    <source>
        <dbReference type="ARBA" id="ARBA00007447"/>
    </source>
</evidence>
<organism evidence="3 4">
    <name type="scientific">Opisthorchis viverrini</name>
    <name type="common">Southeast Asian liver fluke</name>
    <dbReference type="NCBI Taxonomy" id="6198"/>
    <lineage>
        <taxon>Eukaryota</taxon>
        <taxon>Metazoa</taxon>
        <taxon>Spiralia</taxon>
        <taxon>Lophotrochozoa</taxon>
        <taxon>Platyhelminthes</taxon>
        <taxon>Trematoda</taxon>
        <taxon>Digenea</taxon>
        <taxon>Opisthorchiida</taxon>
        <taxon>Opisthorchiata</taxon>
        <taxon>Opisthorchiidae</taxon>
        <taxon>Opisthorchis</taxon>
    </lineage>
</organism>
<dbReference type="PANTHER" id="PTHR47966:SF51">
    <property type="entry name" value="BETA-SITE APP-CLEAVING ENZYME, ISOFORM A-RELATED"/>
    <property type="match status" value="1"/>
</dbReference>
<sequence>MENIASRDLAGMELSLPLKPSRSENECISRIKKCTLIFRVTYKDGGALTGGIFLILDTGSFFTYLPARLVNDLISKTGARPSGKDYIVDCHSIEKMPTLVFHFTDFQIAWNPSQYVDQASLCRTSRYRFRPSWGSSGWHSFRVSVNPAFYLYQNYTLLVNFTRLQTNVSPIYCRLTIHPTPPGHMADGNLGISFLRHFATVFDMDNEQVGFAKLPISWFDDQPPVVEMNCDFLVRKHRATALLVETFCFAVDLIVLLGPPDTVNHLCFVFK</sequence>
<dbReference type="SUPFAM" id="SSF50630">
    <property type="entry name" value="Acid proteases"/>
    <property type="match status" value="1"/>
</dbReference>
<dbReference type="CTD" id="20315889"/>
<dbReference type="InterPro" id="IPR033121">
    <property type="entry name" value="PEPTIDASE_A1"/>
</dbReference>
<dbReference type="InterPro" id="IPR001461">
    <property type="entry name" value="Aspartic_peptidase_A1"/>
</dbReference>
<keyword evidence="4" id="KW-1185">Reference proteome</keyword>
<dbReference type="InterPro" id="IPR021109">
    <property type="entry name" value="Peptidase_aspartic_dom_sf"/>
</dbReference>
<name>A0A074ZYX5_OPIVI</name>
<evidence type="ECO:0000313" key="3">
    <source>
        <dbReference type="EMBL" id="KER32276.1"/>
    </source>
</evidence>
<feature type="domain" description="Peptidase A1" evidence="2">
    <location>
        <begin position="1"/>
        <end position="212"/>
    </location>
</feature>
<proteinExistence type="inferred from homology"/>
<dbReference type="GO" id="GO:0006508">
    <property type="term" value="P:proteolysis"/>
    <property type="evidence" value="ECO:0007669"/>
    <property type="project" value="InterPro"/>
</dbReference>
<dbReference type="PANTHER" id="PTHR47966">
    <property type="entry name" value="BETA-SITE APP-CLEAVING ENZYME, ISOFORM A-RELATED"/>
    <property type="match status" value="1"/>
</dbReference>
<reference evidence="3 4" key="1">
    <citation type="submission" date="2013-11" db="EMBL/GenBank/DDBJ databases">
        <title>Opisthorchis viverrini - life in the bile duct.</title>
        <authorList>
            <person name="Young N.D."/>
            <person name="Nagarajan N."/>
            <person name="Lin S.J."/>
            <person name="Korhonen P.K."/>
            <person name="Jex A.R."/>
            <person name="Hall R.S."/>
            <person name="Safavi-Hemami H."/>
            <person name="Kaewkong W."/>
            <person name="Bertrand D."/>
            <person name="Gao S."/>
            <person name="Seet Q."/>
            <person name="Wongkham S."/>
            <person name="Teh B.T."/>
            <person name="Wongkham C."/>
            <person name="Intapan P.M."/>
            <person name="Maleewong W."/>
            <person name="Yang X."/>
            <person name="Hu M."/>
            <person name="Wang Z."/>
            <person name="Hofmann A."/>
            <person name="Sternberg P.W."/>
            <person name="Tan P."/>
            <person name="Wang J."/>
            <person name="Gasser R.B."/>
        </authorList>
    </citation>
    <scope>NUCLEOTIDE SEQUENCE [LARGE SCALE GENOMIC DNA]</scope>
</reference>
<dbReference type="AlphaFoldDB" id="A0A074ZYX5"/>
<dbReference type="Pfam" id="PF00026">
    <property type="entry name" value="Asp"/>
    <property type="match status" value="1"/>
</dbReference>
<dbReference type="Gene3D" id="2.40.70.10">
    <property type="entry name" value="Acid Proteases"/>
    <property type="match status" value="1"/>
</dbReference>